<protein>
    <submittedName>
        <fullName evidence="1">Uncharacterized protein</fullName>
    </submittedName>
</protein>
<sequence>MAAEGEYLELRSRRRSSSRCAVAKAEQAWTIHGHGKLTVRTIRSNGSEPGATRSGGLEILDLAINDGQRQGDRGE</sequence>
<dbReference type="HOGENOM" id="CLU_2675457_0_0_1"/>
<dbReference type="EMBL" id="CM000129">
    <property type="protein sequence ID" value="EAY92930.1"/>
    <property type="molecule type" value="Genomic_DNA"/>
</dbReference>
<reference evidence="1 2" key="1">
    <citation type="journal article" date="2005" name="PLoS Biol.">
        <title>The genomes of Oryza sativa: a history of duplications.</title>
        <authorList>
            <person name="Yu J."/>
            <person name="Wang J."/>
            <person name="Lin W."/>
            <person name="Li S."/>
            <person name="Li H."/>
            <person name="Zhou J."/>
            <person name="Ni P."/>
            <person name="Dong W."/>
            <person name="Hu S."/>
            <person name="Zeng C."/>
            <person name="Zhang J."/>
            <person name="Zhang Y."/>
            <person name="Li R."/>
            <person name="Xu Z."/>
            <person name="Li S."/>
            <person name="Li X."/>
            <person name="Zheng H."/>
            <person name="Cong L."/>
            <person name="Lin L."/>
            <person name="Yin J."/>
            <person name="Geng J."/>
            <person name="Li G."/>
            <person name="Shi J."/>
            <person name="Liu J."/>
            <person name="Lv H."/>
            <person name="Li J."/>
            <person name="Wang J."/>
            <person name="Deng Y."/>
            <person name="Ran L."/>
            <person name="Shi X."/>
            <person name="Wang X."/>
            <person name="Wu Q."/>
            <person name="Li C."/>
            <person name="Ren X."/>
            <person name="Wang J."/>
            <person name="Wang X."/>
            <person name="Li D."/>
            <person name="Liu D."/>
            <person name="Zhang X."/>
            <person name="Ji Z."/>
            <person name="Zhao W."/>
            <person name="Sun Y."/>
            <person name="Zhang Z."/>
            <person name="Bao J."/>
            <person name="Han Y."/>
            <person name="Dong L."/>
            <person name="Ji J."/>
            <person name="Chen P."/>
            <person name="Wu S."/>
            <person name="Liu J."/>
            <person name="Xiao Y."/>
            <person name="Bu D."/>
            <person name="Tan J."/>
            <person name="Yang L."/>
            <person name="Ye C."/>
            <person name="Zhang J."/>
            <person name="Xu J."/>
            <person name="Zhou Y."/>
            <person name="Yu Y."/>
            <person name="Zhang B."/>
            <person name="Zhuang S."/>
            <person name="Wei H."/>
            <person name="Liu B."/>
            <person name="Lei M."/>
            <person name="Yu H."/>
            <person name="Li Y."/>
            <person name="Xu H."/>
            <person name="Wei S."/>
            <person name="He X."/>
            <person name="Fang L."/>
            <person name="Zhang Z."/>
            <person name="Zhang Y."/>
            <person name="Huang X."/>
            <person name="Su Z."/>
            <person name="Tong W."/>
            <person name="Li J."/>
            <person name="Tong Z."/>
            <person name="Li S."/>
            <person name="Ye J."/>
            <person name="Wang L."/>
            <person name="Fang L."/>
            <person name="Lei T."/>
            <person name="Chen C."/>
            <person name="Chen H."/>
            <person name="Xu Z."/>
            <person name="Li H."/>
            <person name="Huang H."/>
            <person name="Zhang F."/>
            <person name="Xu H."/>
            <person name="Li N."/>
            <person name="Zhao C."/>
            <person name="Li S."/>
            <person name="Dong L."/>
            <person name="Huang Y."/>
            <person name="Li L."/>
            <person name="Xi Y."/>
            <person name="Qi Q."/>
            <person name="Li W."/>
            <person name="Zhang B."/>
            <person name="Hu W."/>
            <person name="Zhang Y."/>
            <person name="Tian X."/>
            <person name="Jiao Y."/>
            <person name="Liang X."/>
            <person name="Jin J."/>
            <person name="Gao L."/>
            <person name="Zheng W."/>
            <person name="Hao B."/>
            <person name="Liu S."/>
            <person name="Wang W."/>
            <person name="Yuan L."/>
            <person name="Cao M."/>
            <person name="McDermott J."/>
            <person name="Samudrala R."/>
            <person name="Wang J."/>
            <person name="Wong G.K."/>
            <person name="Yang H."/>
        </authorList>
    </citation>
    <scope>NUCLEOTIDE SEQUENCE [LARGE SCALE GENOMIC DNA]</scope>
    <source>
        <strain evidence="2">cv. 93-11</strain>
    </source>
</reference>
<dbReference type="Gramene" id="BGIOSGA015650-TA">
    <property type="protein sequence ID" value="BGIOSGA015650-PA"/>
    <property type="gene ID" value="BGIOSGA015650"/>
</dbReference>
<keyword evidence="2" id="KW-1185">Reference proteome</keyword>
<proteinExistence type="predicted"/>
<name>A2XQ20_ORYSI</name>
<accession>A2XQ20</accession>
<evidence type="ECO:0000313" key="2">
    <source>
        <dbReference type="Proteomes" id="UP000007015"/>
    </source>
</evidence>
<dbReference type="Proteomes" id="UP000007015">
    <property type="component" value="Chromosome 4"/>
</dbReference>
<dbReference type="AlphaFoldDB" id="A2XQ20"/>
<organism evidence="1 2">
    <name type="scientific">Oryza sativa subsp. indica</name>
    <name type="common">Rice</name>
    <dbReference type="NCBI Taxonomy" id="39946"/>
    <lineage>
        <taxon>Eukaryota</taxon>
        <taxon>Viridiplantae</taxon>
        <taxon>Streptophyta</taxon>
        <taxon>Embryophyta</taxon>
        <taxon>Tracheophyta</taxon>
        <taxon>Spermatophyta</taxon>
        <taxon>Magnoliopsida</taxon>
        <taxon>Liliopsida</taxon>
        <taxon>Poales</taxon>
        <taxon>Poaceae</taxon>
        <taxon>BOP clade</taxon>
        <taxon>Oryzoideae</taxon>
        <taxon>Oryzeae</taxon>
        <taxon>Oryzinae</taxon>
        <taxon>Oryza</taxon>
        <taxon>Oryza sativa</taxon>
    </lineage>
</organism>
<gene>
    <name evidence="1" type="ORF">OsI_14730</name>
</gene>
<evidence type="ECO:0000313" key="1">
    <source>
        <dbReference type="EMBL" id="EAY92930.1"/>
    </source>
</evidence>